<proteinExistence type="predicted"/>
<gene>
    <name evidence="3" type="ORF">PC9H_002804</name>
    <name evidence="4" type="ORF">PC9H_006805</name>
</gene>
<evidence type="ECO:0000256" key="1">
    <source>
        <dbReference type="SAM" id="MobiDB-lite"/>
    </source>
</evidence>
<keyword evidence="5" id="KW-1185">Reference proteome</keyword>
<evidence type="ECO:0000313" key="5">
    <source>
        <dbReference type="Proteomes" id="UP000623687"/>
    </source>
</evidence>
<dbReference type="InterPro" id="IPR054464">
    <property type="entry name" value="ULD_fung"/>
</dbReference>
<dbReference type="VEuPathDB" id="FungiDB:PC9H_006805"/>
<feature type="domain" description="Ubiquitin-like" evidence="2">
    <location>
        <begin position="217"/>
        <end position="295"/>
    </location>
</feature>
<dbReference type="AlphaFoldDB" id="A0A8H6ZLB7"/>
<dbReference type="VEuPathDB" id="FungiDB:PC9H_002804"/>
<dbReference type="RefSeq" id="XP_036625566.1">
    <property type="nucleotide sequence ID" value="XM_036772408.1"/>
</dbReference>
<evidence type="ECO:0000313" key="4">
    <source>
        <dbReference type="EMBL" id="KAF7431087.1"/>
    </source>
</evidence>
<dbReference type="PANTHER" id="PTHR38886:SF1">
    <property type="entry name" value="NACHT-NTPASE AND P-LOOP NTPASES N-TERMINAL DOMAIN-CONTAINING PROTEIN"/>
    <property type="match status" value="1"/>
</dbReference>
<feature type="region of interest" description="Disordered" evidence="1">
    <location>
        <begin position="1"/>
        <end position="20"/>
    </location>
</feature>
<sequence>MAQAKRTSLTKLSPSPSLSPPVADGMASFINMGDVVAIISLATKATRVIRDSRYAPAEYQELQKELASLRILFSNVERVALASEAENDLPIVPQRLLDSSSIDSVCQLAPPFSSDIQEVIQRCFDLLTSFTKKTEEYNKYLSESSTGNRFVSIWKRLCWAALKRKQVAKLKAELSHQRQSLGMLLSSILLVSTGRIEDIMIRRFTQLEDIHKLLSGPTVWLVDASLHRMRFPFGIFSTWESFRFALKTHLRHGAGGALIARGAFELVHEETHAIVSETTWHDLIKPEATICVNIILCTKRSERVCPSCQQPCDSSGNDIGAPTRQQIQAVSGTEDIEQIDVESDDAELRQEFKLLRRFHIVQSKQASVRHEVFFGIIDLGSHKLILTPPLQGKKVTVGGSFAKPQSTFDLFLPSFFIR</sequence>
<organism evidence="3 5">
    <name type="scientific">Pleurotus ostreatus</name>
    <name type="common">Oyster mushroom</name>
    <name type="synonym">White-rot fungus</name>
    <dbReference type="NCBI Taxonomy" id="5322"/>
    <lineage>
        <taxon>Eukaryota</taxon>
        <taxon>Fungi</taxon>
        <taxon>Dikarya</taxon>
        <taxon>Basidiomycota</taxon>
        <taxon>Agaricomycotina</taxon>
        <taxon>Agaricomycetes</taxon>
        <taxon>Agaricomycetidae</taxon>
        <taxon>Agaricales</taxon>
        <taxon>Pleurotineae</taxon>
        <taxon>Pleurotaceae</taxon>
        <taxon>Pleurotus</taxon>
    </lineage>
</organism>
<comment type="caution">
    <text evidence="3">The sequence shown here is derived from an EMBL/GenBank/DDBJ whole genome shotgun (WGS) entry which is preliminary data.</text>
</comment>
<dbReference type="PANTHER" id="PTHR38886">
    <property type="entry name" value="SESA DOMAIN-CONTAINING PROTEIN"/>
    <property type="match status" value="1"/>
</dbReference>
<dbReference type="OrthoDB" id="3045089at2759"/>
<protein>
    <recommendedName>
        <fullName evidence="2">Ubiquitin-like domain-containing protein</fullName>
    </recommendedName>
</protein>
<dbReference type="EMBL" id="JACETU010000016">
    <property type="protein sequence ID" value="KAF7416018.1"/>
    <property type="molecule type" value="Genomic_DNA"/>
</dbReference>
<accession>A0A8H6ZLB7</accession>
<dbReference type="EMBL" id="JACETU010000004">
    <property type="protein sequence ID" value="KAF7431087.1"/>
    <property type="molecule type" value="Genomic_DNA"/>
</dbReference>
<evidence type="ECO:0000259" key="2">
    <source>
        <dbReference type="Pfam" id="PF22893"/>
    </source>
</evidence>
<feature type="compositionally biased region" description="Polar residues" evidence="1">
    <location>
        <begin position="1"/>
        <end position="11"/>
    </location>
</feature>
<dbReference type="GeneID" id="59372622"/>
<reference evidence="3" key="1">
    <citation type="submission" date="2019-07" db="EMBL/GenBank/DDBJ databases">
        <authorList>
            <person name="Palmer J.M."/>
        </authorList>
    </citation>
    <scope>NUCLEOTIDE SEQUENCE</scope>
    <source>
        <strain evidence="3">PC9</strain>
    </source>
</reference>
<dbReference type="Proteomes" id="UP000623687">
    <property type="component" value="Unassembled WGS sequence"/>
</dbReference>
<evidence type="ECO:0000313" key="3">
    <source>
        <dbReference type="EMBL" id="KAF7416018.1"/>
    </source>
</evidence>
<name>A0A8H6ZLB7_PLEOS</name>
<dbReference type="Pfam" id="PF22893">
    <property type="entry name" value="ULD_2"/>
    <property type="match status" value="1"/>
</dbReference>